<evidence type="ECO:0000256" key="3">
    <source>
        <dbReference type="SAM" id="Phobius"/>
    </source>
</evidence>
<dbReference type="PANTHER" id="PTHR39957">
    <property type="entry name" value="AT09846P1-RELATED"/>
    <property type="match status" value="1"/>
</dbReference>
<comment type="subcellular location">
    <subcellularLocation>
        <location evidence="1">Secreted</location>
    </subcellularLocation>
</comment>
<protein>
    <recommendedName>
        <fullName evidence="4">Single domain-containing protein</fullName>
    </recommendedName>
</protein>
<dbReference type="Pfam" id="PF15430">
    <property type="entry name" value="SVWC"/>
    <property type="match status" value="1"/>
</dbReference>
<dbReference type="EMBL" id="VTPC01007054">
    <property type="protein sequence ID" value="KAF2894384.1"/>
    <property type="molecule type" value="Genomic_DNA"/>
</dbReference>
<dbReference type="AlphaFoldDB" id="A0A8K0CVK5"/>
<dbReference type="PANTHER" id="PTHR39957:SF1">
    <property type="entry name" value="AT09846P1-RELATED"/>
    <property type="match status" value="1"/>
</dbReference>
<keyword evidence="2" id="KW-0964">Secreted</keyword>
<keyword evidence="3" id="KW-1133">Transmembrane helix</keyword>
<evidence type="ECO:0000313" key="5">
    <source>
        <dbReference type="EMBL" id="KAF2894384.1"/>
    </source>
</evidence>
<keyword evidence="6" id="KW-1185">Reference proteome</keyword>
<dbReference type="OrthoDB" id="6674808at2759"/>
<reference evidence="5" key="1">
    <citation type="submission" date="2019-08" db="EMBL/GenBank/DDBJ databases">
        <title>The genome of the North American firefly Photinus pyralis.</title>
        <authorList>
            <consortium name="Photinus pyralis genome working group"/>
            <person name="Fallon T.R."/>
            <person name="Sander Lower S.E."/>
            <person name="Weng J.-K."/>
        </authorList>
    </citation>
    <scope>NUCLEOTIDE SEQUENCE</scope>
    <source>
        <strain evidence="5">TRF0915ILg1</strain>
        <tissue evidence="5">Whole body</tissue>
    </source>
</reference>
<accession>A0A8K0CVK5</accession>
<gene>
    <name evidence="5" type="ORF">ILUMI_11797</name>
</gene>
<dbReference type="InterPro" id="IPR029277">
    <property type="entry name" value="SVWC_dom"/>
</dbReference>
<evidence type="ECO:0000259" key="4">
    <source>
        <dbReference type="SMART" id="SM01318"/>
    </source>
</evidence>
<dbReference type="InterPro" id="IPR053308">
    <property type="entry name" value="Vago-like"/>
</dbReference>
<comment type="caution">
    <text evidence="5">The sequence shown here is derived from an EMBL/GenBank/DDBJ whole genome shotgun (WGS) entry which is preliminary data.</text>
</comment>
<evidence type="ECO:0000256" key="2">
    <source>
        <dbReference type="ARBA" id="ARBA00022525"/>
    </source>
</evidence>
<proteinExistence type="predicted"/>
<dbReference type="SMART" id="SM01318">
    <property type="entry name" value="SVWC"/>
    <property type="match status" value="1"/>
</dbReference>
<dbReference type="Proteomes" id="UP000801492">
    <property type="component" value="Unassembled WGS sequence"/>
</dbReference>
<feature type="transmembrane region" description="Helical" evidence="3">
    <location>
        <begin position="28"/>
        <end position="51"/>
    </location>
</feature>
<name>A0A8K0CVK5_IGNLU</name>
<keyword evidence="3" id="KW-0812">Transmembrane</keyword>
<sequence length="138" mass="15564">MFSLASVYKHRRVNIMQQKLISNKVTEIYIFAAAMKCSVLIFFIFGLLFFVSNGQVLVEPSDNIPDHPGYCYSEKEGVGAMERGEVKTQKGKCLEIECLEHGYIQYSGCHPVAIPGRCKYIPEDLSKPYPDCCPDVKC</sequence>
<dbReference type="GO" id="GO:0005576">
    <property type="term" value="C:extracellular region"/>
    <property type="evidence" value="ECO:0007669"/>
    <property type="project" value="UniProtKB-SubCell"/>
</dbReference>
<organism evidence="5 6">
    <name type="scientific">Ignelater luminosus</name>
    <name type="common">Cucubano</name>
    <name type="synonym">Pyrophorus luminosus</name>
    <dbReference type="NCBI Taxonomy" id="2038154"/>
    <lineage>
        <taxon>Eukaryota</taxon>
        <taxon>Metazoa</taxon>
        <taxon>Ecdysozoa</taxon>
        <taxon>Arthropoda</taxon>
        <taxon>Hexapoda</taxon>
        <taxon>Insecta</taxon>
        <taxon>Pterygota</taxon>
        <taxon>Neoptera</taxon>
        <taxon>Endopterygota</taxon>
        <taxon>Coleoptera</taxon>
        <taxon>Polyphaga</taxon>
        <taxon>Elateriformia</taxon>
        <taxon>Elateroidea</taxon>
        <taxon>Elateridae</taxon>
        <taxon>Agrypninae</taxon>
        <taxon>Pyrophorini</taxon>
        <taxon>Ignelater</taxon>
    </lineage>
</organism>
<keyword evidence="3" id="KW-0472">Membrane</keyword>
<evidence type="ECO:0000313" key="6">
    <source>
        <dbReference type="Proteomes" id="UP000801492"/>
    </source>
</evidence>
<evidence type="ECO:0000256" key="1">
    <source>
        <dbReference type="ARBA" id="ARBA00004613"/>
    </source>
</evidence>
<feature type="domain" description="Single" evidence="4">
    <location>
        <begin position="71"/>
        <end position="138"/>
    </location>
</feature>